<name>M0ABS2_9EURY</name>
<evidence type="ECO:0000313" key="2">
    <source>
        <dbReference type="EMBL" id="ELY95841.1"/>
    </source>
</evidence>
<dbReference type="PANTHER" id="PTHR34796">
    <property type="entry name" value="EXPRESSED PROTEIN"/>
    <property type="match status" value="1"/>
</dbReference>
<accession>M0ABS2</accession>
<dbReference type="Gene3D" id="1.10.3450.10">
    <property type="entry name" value="TTHA0068-like"/>
    <property type="match status" value="1"/>
</dbReference>
<dbReference type="SUPFAM" id="SSF140663">
    <property type="entry name" value="TTHA0068-like"/>
    <property type="match status" value="1"/>
</dbReference>
<dbReference type="PATRIC" id="fig|1230458.4.peg.505"/>
<sequence>MDEHTNDPSVDPPPNAPTGWIEHEDGGRWEHATLRRATVHGVRLFNDGAFHESHDCFEAEWYNYGRGTVESSFCHGMVQVAAGVYKRVGFANDDGLRSLFRTALQYIQGVPRDFYGVDLLDVRTVLTNAIETPEHVDEWQIRLDNDYPTADPADYEFAATRAD</sequence>
<feature type="region of interest" description="Disordered" evidence="1">
    <location>
        <begin position="1"/>
        <end position="23"/>
    </location>
</feature>
<keyword evidence="3" id="KW-1185">Reference proteome</keyword>
<dbReference type="InterPro" id="IPR023203">
    <property type="entry name" value="TTHA0068_sf"/>
</dbReference>
<dbReference type="Pfam" id="PF03745">
    <property type="entry name" value="DUF309"/>
    <property type="match status" value="1"/>
</dbReference>
<dbReference type="InterPro" id="IPR005500">
    <property type="entry name" value="DUF309"/>
</dbReference>
<dbReference type="AlphaFoldDB" id="M0ABS2"/>
<evidence type="ECO:0000256" key="1">
    <source>
        <dbReference type="SAM" id="MobiDB-lite"/>
    </source>
</evidence>
<evidence type="ECO:0008006" key="4">
    <source>
        <dbReference type="Google" id="ProtNLM"/>
    </source>
</evidence>
<dbReference type="RefSeq" id="WP_006824412.1">
    <property type="nucleotide sequence ID" value="NZ_AOIL01000012.1"/>
</dbReference>
<reference evidence="2 3" key="1">
    <citation type="journal article" date="2014" name="PLoS Genet.">
        <title>Phylogenetically driven sequencing of extremely halophilic archaea reveals strategies for static and dynamic osmo-response.</title>
        <authorList>
            <person name="Becker E.A."/>
            <person name="Seitzer P.M."/>
            <person name="Tritt A."/>
            <person name="Larsen D."/>
            <person name="Krusor M."/>
            <person name="Yao A.I."/>
            <person name="Wu D."/>
            <person name="Madern D."/>
            <person name="Eisen J.A."/>
            <person name="Darling A.E."/>
            <person name="Facciotti M.T."/>
        </authorList>
    </citation>
    <scope>NUCLEOTIDE SEQUENCE [LARGE SCALE GENOMIC DNA]</scope>
    <source>
        <strain evidence="2 3">DSM 12281</strain>
    </source>
</reference>
<proteinExistence type="predicted"/>
<gene>
    <name evidence="2" type="ORF">C484_02569</name>
</gene>
<evidence type="ECO:0000313" key="3">
    <source>
        <dbReference type="Proteomes" id="UP000011648"/>
    </source>
</evidence>
<dbReference type="Proteomes" id="UP000011648">
    <property type="component" value="Unassembled WGS sequence"/>
</dbReference>
<organism evidence="2 3">
    <name type="scientific">Natrialba taiwanensis DSM 12281</name>
    <dbReference type="NCBI Taxonomy" id="1230458"/>
    <lineage>
        <taxon>Archaea</taxon>
        <taxon>Methanobacteriati</taxon>
        <taxon>Methanobacteriota</taxon>
        <taxon>Stenosarchaea group</taxon>
        <taxon>Halobacteria</taxon>
        <taxon>Halobacteriales</taxon>
        <taxon>Natrialbaceae</taxon>
        <taxon>Natrialba</taxon>
    </lineage>
</organism>
<protein>
    <recommendedName>
        <fullName evidence="4">DUF309 domain-containing protein</fullName>
    </recommendedName>
</protein>
<dbReference type="EMBL" id="AOIL01000012">
    <property type="protein sequence ID" value="ELY95841.1"/>
    <property type="molecule type" value="Genomic_DNA"/>
</dbReference>
<comment type="caution">
    <text evidence="2">The sequence shown here is derived from an EMBL/GenBank/DDBJ whole genome shotgun (WGS) entry which is preliminary data.</text>
</comment>
<dbReference type="STRING" id="1230458.C484_02569"/>
<dbReference type="PANTHER" id="PTHR34796:SF1">
    <property type="entry name" value="EXPRESSED PROTEIN"/>
    <property type="match status" value="1"/>
</dbReference>
<dbReference type="OrthoDB" id="165464at2157"/>